<dbReference type="InterPro" id="IPR008538">
    <property type="entry name" value="Uma2"/>
</dbReference>
<dbReference type="InterPro" id="IPR011335">
    <property type="entry name" value="Restrct_endonuc-II-like"/>
</dbReference>
<evidence type="ECO:0000313" key="3">
    <source>
        <dbReference type="Proteomes" id="UP000318081"/>
    </source>
</evidence>
<name>A0ABX5XSA7_9BACT</name>
<dbReference type="PANTHER" id="PTHR47152:SF2">
    <property type="entry name" value="SLR2084 PROTEIN"/>
    <property type="match status" value="1"/>
</dbReference>
<dbReference type="Gene3D" id="3.90.1570.10">
    <property type="entry name" value="tt1808, chain A"/>
    <property type="match status" value="1"/>
</dbReference>
<organism evidence="2 3">
    <name type="scientific">Stieleria magnilauensis</name>
    <dbReference type="NCBI Taxonomy" id="2527963"/>
    <lineage>
        <taxon>Bacteria</taxon>
        <taxon>Pseudomonadati</taxon>
        <taxon>Planctomycetota</taxon>
        <taxon>Planctomycetia</taxon>
        <taxon>Pirellulales</taxon>
        <taxon>Pirellulaceae</taxon>
        <taxon>Stieleria</taxon>
    </lineage>
</organism>
<gene>
    <name evidence="2" type="ORF">TBK1r_38370</name>
</gene>
<dbReference type="Proteomes" id="UP000318081">
    <property type="component" value="Chromosome"/>
</dbReference>
<proteinExistence type="predicted"/>
<dbReference type="Pfam" id="PF05685">
    <property type="entry name" value="Uma2"/>
    <property type="match status" value="1"/>
</dbReference>
<evidence type="ECO:0000313" key="2">
    <source>
        <dbReference type="EMBL" id="QDV84885.1"/>
    </source>
</evidence>
<keyword evidence="3" id="KW-1185">Reference proteome</keyword>
<evidence type="ECO:0000259" key="1">
    <source>
        <dbReference type="Pfam" id="PF05685"/>
    </source>
</evidence>
<dbReference type="CDD" id="cd06260">
    <property type="entry name" value="DUF820-like"/>
    <property type="match status" value="1"/>
</dbReference>
<feature type="domain" description="Putative restriction endonuclease" evidence="1">
    <location>
        <begin position="19"/>
        <end position="179"/>
    </location>
</feature>
<reference evidence="2 3" key="1">
    <citation type="submission" date="2019-02" db="EMBL/GenBank/DDBJ databases">
        <title>Deep-cultivation of Planctomycetes and their phenomic and genomic characterization uncovers novel biology.</title>
        <authorList>
            <person name="Wiegand S."/>
            <person name="Jogler M."/>
            <person name="Boedeker C."/>
            <person name="Pinto D."/>
            <person name="Vollmers J."/>
            <person name="Rivas-Marin E."/>
            <person name="Kohn T."/>
            <person name="Peeters S.H."/>
            <person name="Heuer A."/>
            <person name="Rast P."/>
            <person name="Oberbeckmann S."/>
            <person name="Bunk B."/>
            <person name="Jeske O."/>
            <person name="Meyerdierks A."/>
            <person name="Storesund J.E."/>
            <person name="Kallscheuer N."/>
            <person name="Luecker S."/>
            <person name="Lage O.M."/>
            <person name="Pohl T."/>
            <person name="Merkel B.J."/>
            <person name="Hornburger P."/>
            <person name="Mueller R.-W."/>
            <person name="Bruemmer F."/>
            <person name="Labrenz M."/>
            <person name="Spormann A.M."/>
            <person name="Op den Camp H."/>
            <person name="Overmann J."/>
            <person name="Amann R."/>
            <person name="Jetten M.S.M."/>
            <person name="Mascher T."/>
            <person name="Medema M.H."/>
            <person name="Devos D.P."/>
            <person name="Kaster A.-K."/>
            <person name="Ovreas L."/>
            <person name="Rohde M."/>
            <person name="Galperin M.Y."/>
            <person name="Jogler C."/>
        </authorList>
    </citation>
    <scope>NUCLEOTIDE SEQUENCE [LARGE SCALE GENOMIC DNA]</scope>
    <source>
        <strain evidence="2 3">TBK1r</strain>
    </source>
</reference>
<sequence length="204" mass="22929">MSRTTTHGEQRVLLRSISWQTYETLADNPDRAGRLMTYDQGLLEIMSPSMAHESDKSLLGRLVEMYSLVRGIDLASSASTAFKRPDLKRGFEADESYYIQNEKLVRGKREIDLAFDPPPDLVIEIEMTRSAINKLALLASIGVPEVWRYDGETLWLGRLTDDDYQPIAASEVLDEFPVGDAVATLKSVGSASETELIRRFVEKL</sequence>
<dbReference type="EMBL" id="CP036432">
    <property type="protein sequence ID" value="QDV84885.1"/>
    <property type="molecule type" value="Genomic_DNA"/>
</dbReference>
<protein>
    <recommendedName>
        <fullName evidence="1">Putative restriction endonuclease domain-containing protein</fullName>
    </recommendedName>
</protein>
<dbReference type="PANTHER" id="PTHR47152">
    <property type="entry name" value="SLR2084 PROTEIN-RELATED"/>
    <property type="match status" value="1"/>
</dbReference>
<dbReference type="InterPro" id="IPR012296">
    <property type="entry name" value="Nuclease_put_TT1808"/>
</dbReference>
<dbReference type="SUPFAM" id="SSF52980">
    <property type="entry name" value="Restriction endonuclease-like"/>
    <property type="match status" value="1"/>
</dbReference>
<dbReference type="RefSeq" id="WP_145213766.1">
    <property type="nucleotide sequence ID" value="NZ_CP036432.1"/>
</dbReference>
<accession>A0ABX5XSA7</accession>